<dbReference type="Proteomes" id="UP000178098">
    <property type="component" value="Unassembled WGS sequence"/>
</dbReference>
<evidence type="ECO:0000256" key="1">
    <source>
        <dbReference type="ARBA" id="ARBA00001947"/>
    </source>
</evidence>
<comment type="caution">
    <text evidence="15">The sequence shown here is derived from an EMBL/GenBank/DDBJ whole genome shotgun (WGS) entry which is preliminary data.</text>
</comment>
<comment type="subcellular location">
    <subcellularLocation>
        <location evidence="2">Cell membrane</location>
        <topology evidence="2">Multi-pass membrane protein</topology>
    </subcellularLocation>
</comment>
<comment type="similarity">
    <text evidence="3">Belongs to the peptidase M50B family.</text>
</comment>
<dbReference type="InterPro" id="IPR052348">
    <property type="entry name" value="Metallopeptidase_M50B"/>
</dbReference>
<reference evidence="15 16" key="1">
    <citation type="journal article" date="2016" name="Nat. Commun.">
        <title>Thousands of microbial genomes shed light on interconnected biogeochemical processes in an aquifer system.</title>
        <authorList>
            <person name="Anantharaman K."/>
            <person name="Brown C.T."/>
            <person name="Hug L.A."/>
            <person name="Sharon I."/>
            <person name="Castelle C.J."/>
            <person name="Probst A.J."/>
            <person name="Thomas B.C."/>
            <person name="Singh A."/>
            <person name="Wilkins M.J."/>
            <person name="Karaoz U."/>
            <person name="Brodie E.L."/>
            <person name="Williams K.H."/>
            <person name="Hubbard S.S."/>
            <person name="Banfield J.F."/>
        </authorList>
    </citation>
    <scope>NUCLEOTIDE SEQUENCE [LARGE SCALE GENOMIC DNA]</scope>
</reference>
<feature type="transmembrane region" description="Helical" evidence="13">
    <location>
        <begin position="119"/>
        <end position="140"/>
    </location>
</feature>
<gene>
    <name evidence="15" type="ORF">A3D08_00495</name>
</gene>
<evidence type="ECO:0000256" key="12">
    <source>
        <dbReference type="ARBA" id="ARBA00023136"/>
    </source>
</evidence>
<keyword evidence="5" id="KW-0645">Protease</keyword>
<evidence type="ECO:0000256" key="9">
    <source>
        <dbReference type="ARBA" id="ARBA00022833"/>
    </source>
</evidence>
<sequence length="211" mass="23167">MFLTELVTNPVAAVFFLVSIILAVDVHEFCHAKAADVLGDPTPESMGRLTLNPLAHLDPFGSLLFLFIGFGWGKPVPFDPYNLENPRRDAGIIACAGPASNFVMAIAAALLLAVSPVPLLDIFLSTFIWINIVLGIFNLLPISPLDGFKIFGGILPEEQADQWYSLERYGMIFLLFFIFPFVGGRSMLEVLISPVIRFLVSLLIPQPATLF</sequence>
<feature type="transmembrane region" description="Helical" evidence="13">
    <location>
        <begin position="12"/>
        <end position="30"/>
    </location>
</feature>
<name>A0A1F7HGW4_9BACT</name>
<accession>A0A1F7HGW4</accession>
<keyword evidence="4" id="KW-1003">Cell membrane</keyword>
<protein>
    <recommendedName>
        <fullName evidence="14">Peptidase M50 domain-containing protein</fullName>
    </recommendedName>
</protein>
<dbReference type="PANTHER" id="PTHR35864">
    <property type="entry name" value="ZINC METALLOPROTEASE MJ0611-RELATED"/>
    <property type="match status" value="1"/>
</dbReference>
<dbReference type="PANTHER" id="PTHR35864:SF1">
    <property type="entry name" value="ZINC METALLOPROTEASE YWHC-RELATED"/>
    <property type="match status" value="1"/>
</dbReference>
<evidence type="ECO:0000256" key="7">
    <source>
        <dbReference type="ARBA" id="ARBA00022723"/>
    </source>
</evidence>
<dbReference type="GO" id="GO:0006508">
    <property type="term" value="P:proteolysis"/>
    <property type="evidence" value="ECO:0007669"/>
    <property type="project" value="UniProtKB-KW"/>
</dbReference>
<comment type="cofactor">
    <cofactor evidence="1">
        <name>Zn(2+)</name>
        <dbReference type="ChEBI" id="CHEBI:29105"/>
    </cofactor>
</comment>
<feature type="transmembrane region" description="Helical" evidence="13">
    <location>
        <begin position="51"/>
        <end position="70"/>
    </location>
</feature>
<evidence type="ECO:0000313" key="16">
    <source>
        <dbReference type="Proteomes" id="UP000178098"/>
    </source>
</evidence>
<keyword evidence="12 13" id="KW-0472">Membrane</keyword>
<evidence type="ECO:0000256" key="5">
    <source>
        <dbReference type="ARBA" id="ARBA00022670"/>
    </source>
</evidence>
<dbReference type="GO" id="GO:0046872">
    <property type="term" value="F:metal ion binding"/>
    <property type="evidence" value="ECO:0007669"/>
    <property type="project" value="UniProtKB-KW"/>
</dbReference>
<keyword evidence="8" id="KW-0378">Hydrolase</keyword>
<evidence type="ECO:0000256" key="3">
    <source>
        <dbReference type="ARBA" id="ARBA00007931"/>
    </source>
</evidence>
<dbReference type="AlphaFoldDB" id="A0A1F7HGW4"/>
<evidence type="ECO:0000256" key="2">
    <source>
        <dbReference type="ARBA" id="ARBA00004651"/>
    </source>
</evidence>
<organism evidence="15 16">
    <name type="scientific">Candidatus Roizmanbacteria bacterium RIFCSPHIGHO2_02_FULL_43_11</name>
    <dbReference type="NCBI Taxonomy" id="1802043"/>
    <lineage>
        <taxon>Bacteria</taxon>
        <taxon>Candidatus Roizmaniibacteriota</taxon>
    </lineage>
</organism>
<evidence type="ECO:0000256" key="4">
    <source>
        <dbReference type="ARBA" id="ARBA00022475"/>
    </source>
</evidence>
<feature type="domain" description="Peptidase M50" evidence="14">
    <location>
        <begin position="123"/>
        <end position="156"/>
    </location>
</feature>
<evidence type="ECO:0000313" key="15">
    <source>
        <dbReference type="EMBL" id="OGK30244.1"/>
    </source>
</evidence>
<keyword evidence="9" id="KW-0862">Zinc</keyword>
<evidence type="ECO:0000256" key="8">
    <source>
        <dbReference type="ARBA" id="ARBA00022801"/>
    </source>
</evidence>
<dbReference type="GO" id="GO:0005886">
    <property type="term" value="C:plasma membrane"/>
    <property type="evidence" value="ECO:0007669"/>
    <property type="project" value="UniProtKB-SubCell"/>
</dbReference>
<dbReference type="InterPro" id="IPR044537">
    <property type="entry name" value="Rip2-like"/>
</dbReference>
<evidence type="ECO:0000256" key="10">
    <source>
        <dbReference type="ARBA" id="ARBA00022989"/>
    </source>
</evidence>
<proteinExistence type="inferred from homology"/>
<keyword evidence="11" id="KW-0482">Metalloprotease</keyword>
<dbReference type="EMBL" id="MFZT01000031">
    <property type="protein sequence ID" value="OGK30244.1"/>
    <property type="molecule type" value="Genomic_DNA"/>
</dbReference>
<evidence type="ECO:0000256" key="13">
    <source>
        <dbReference type="SAM" id="Phobius"/>
    </source>
</evidence>
<feature type="transmembrane region" description="Helical" evidence="13">
    <location>
        <begin position="169"/>
        <end position="188"/>
    </location>
</feature>
<dbReference type="InterPro" id="IPR008915">
    <property type="entry name" value="Peptidase_M50"/>
</dbReference>
<evidence type="ECO:0000256" key="11">
    <source>
        <dbReference type="ARBA" id="ARBA00023049"/>
    </source>
</evidence>
<dbReference type="GO" id="GO:0008237">
    <property type="term" value="F:metallopeptidase activity"/>
    <property type="evidence" value="ECO:0007669"/>
    <property type="project" value="UniProtKB-KW"/>
</dbReference>
<dbReference type="Pfam" id="PF02163">
    <property type="entry name" value="Peptidase_M50"/>
    <property type="match status" value="1"/>
</dbReference>
<keyword evidence="10 13" id="KW-1133">Transmembrane helix</keyword>
<keyword evidence="6 13" id="KW-0812">Transmembrane</keyword>
<evidence type="ECO:0000259" key="14">
    <source>
        <dbReference type="Pfam" id="PF02163"/>
    </source>
</evidence>
<dbReference type="CDD" id="cd06158">
    <property type="entry name" value="S2P-M50_like_1"/>
    <property type="match status" value="1"/>
</dbReference>
<evidence type="ECO:0000256" key="6">
    <source>
        <dbReference type="ARBA" id="ARBA00022692"/>
    </source>
</evidence>
<keyword evidence="7" id="KW-0479">Metal-binding</keyword>
<feature type="transmembrane region" description="Helical" evidence="13">
    <location>
        <begin position="90"/>
        <end position="112"/>
    </location>
</feature>